<dbReference type="InterPro" id="IPR039971">
    <property type="entry name" value="CWC24-like"/>
</dbReference>
<name>A0AAV9IK63_9RHOD</name>
<dbReference type="AlphaFoldDB" id="A0AAV9IK63"/>
<feature type="compositionally biased region" description="Polar residues" evidence="5">
    <location>
        <begin position="48"/>
        <end position="58"/>
    </location>
</feature>
<protein>
    <recommendedName>
        <fullName evidence="10">Pre-mRNA-splicing factor CWC24</fullName>
    </recommendedName>
</protein>
<dbReference type="PROSITE" id="PS50089">
    <property type="entry name" value="ZF_RING_2"/>
    <property type="match status" value="1"/>
</dbReference>
<dbReference type="InterPro" id="IPR027370">
    <property type="entry name" value="Znf-RING_euk"/>
</dbReference>
<dbReference type="InterPro" id="IPR017907">
    <property type="entry name" value="Znf_RING_CS"/>
</dbReference>
<feature type="compositionally biased region" description="Polar residues" evidence="5">
    <location>
        <begin position="66"/>
        <end position="76"/>
    </location>
</feature>
<keyword evidence="9" id="KW-1185">Reference proteome</keyword>
<keyword evidence="2 4" id="KW-0863">Zinc-finger</keyword>
<dbReference type="CDD" id="cd16539">
    <property type="entry name" value="RING-HC_RNF113A_B"/>
    <property type="match status" value="1"/>
</dbReference>
<dbReference type="InterPro" id="IPR036855">
    <property type="entry name" value="Znf_CCCH_sf"/>
</dbReference>
<feature type="region of interest" description="Disordered" evidence="5">
    <location>
        <begin position="25"/>
        <end position="126"/>
    </location>
</feature>
<reference evidence="8 9" key="1">
    <citation type="submission" date="2022-07" db="EMBL/GenBank/DDBJ databases">
        <title>Genome-wide signatures of adaptation to extreme environments.</title>
        <authorList>
            <person name="Cho C.H."/>
            <person name="Yoon H.S."/>
        </authorList>
    </citation>
    <scope>NUCLEOTIDE SEQUENCE [LARGE SCALE GENOMIC DNA]</scope>
    <source>
        <strain evidence="8 9">108.79 E11</strain>
    </source>
</reference>
<gene>
    <name evidence="8" type="ORF">GAYE_SCF42G5563</name>
</gene>
<evidence type="ECO:0000259" key="7">
    <source>
        <dbReference type="PROSITE" id="PS50103"/>
    </source>
</evidence>
<evidence type="ECO:0000256" key="2">
    <source>
        <dbReference type="ARBA" id="ARBA00022771"/>
    </source>
</evidence>
<evidence type="ECO:0000259" key="6">
    <source>
        <dbReference type="PROSITE" id="PS50089"/>
    </source>
</evidence>
<sequence length="254" mass="28596">MAQSVDDDTQSTNILADDQVWEQLGQLNHKKKRPRKQQQPPTLDLAPTTEQSIPTTPVVSRKPKSSRTSLFHASTNHPRKPTLETCDSNPSAVPLHSTNNTSVLEEEEESSSRSKKRGIFGPKKAPSAIRPSVRFDYQPDICKDYKETGYCGFGDACKFLHDRSDYKSGWQLEQEWEQQQQQQKPKDKPTKDTSPAIPFACHICRKPFVSPVVTLCGHYFCEACALDYHRSHGGKCAVCSKPTKGVFNTPRLHL</sequence>
<evidence type="ECO:0000313" key="8">
    <source>
        <dbReference type="EMBL" id="KAK4527639.1"/>
    </source>
</evidence>
<feature type="region of interest" description="Disordered" evidence="5">
    <location>
        <begin position="1"/>
        <end position="20"/>
    </location>
</feature>
<feature type="compositionally biased region" description="Low complexity" evidence="5">
    <location>
        <begin position="173"/>
        <end position="183"/>
    </location>
</feature>
<organism evidence="8 9">
    <name type="scientific">Galdieria yellowstonensis</name>
    <dbReference type="NCBI Taxonomy" id="3028027"/>
    <lineage>
        <taxon>Eukaryota</taxon>
        <taxon>Rhodophyta</taxon>
        <taxon>Bangiophyceae</taxon>
        <taxon>Galdieriales</taxon>
        <taxon>Galdieriaceae</taxon>
        <taxon>Galdieria</taxon>
    </lineage>
</organism>
<evidence type="ECO:0000256" key="4">
    <source>
        <dbReference type="PROSITE-ProRule" id="PRU00723"/>
    </source>
</evidence>
<dbReference type="SUPFAM" id="SSF90229">
    <property type="entry name" value="CCCH zinc finger"/>
    <property type="match status" value="1"/>
</dbReference>
<evidence type="ECO:0000313" key="9">
    <source>
        <dbReference type="Proteomes" id="UP001300502"/>
    </source>
</evidence>
<proteinExistence type="predicted"/>
<evidence type="ECO:0008006" key="10">
    <source>
        <dbReference type="Google" id="ProtNLM"/>
    </source>
</evidence>
<dbReference type="InterPro" id="IPR000571">
    <property type="entry name" value="Znf_CCCH"/>
</dbReference>
<dbReference type="GO" id="GO:0034247">
    <property type="term" value="P:snoRNA splicing"/>
    <property type="evidence" value="ECO:0007669"/>
    <property type="project" value="TreeGrafter"/>
</dbReference>
<dbReference type="GO" id="GO:0008270">
    <property type="term" value="F:zinc ion binding"/>
    <property type="evidence" value="ECO:0007669"/>
    <property type="project" value="UniProtKB-KW"/>
</dbReference>
<feature type="domain" description="RING-type" evidence="6">
    <location>
        <begin position="201"/>
        <end position="240"/>
    </location>
</feature>
<keyword evidence="3 4" id="KW-0862">Zinc</keyword>
<dbReference type="SMART" id="SM00184">
    <property type="entry name" value="RING"/>
    <property type="match status" value="1"/>
</dbReference>
<dbReference type="Pfam" id="PF00642">
    <property type="entry name" value="zf-CCCH"/>
    <property type="match status" value="1"/>
</dbReference>
<evidence type="ECO:0000256" key="3">
    <source>
        <dbReference type="ARBA" id="ARBA00022833"/>
    </source>
</evidence>
<dbReference type="GO" id="GO:0005684">
    <property type="term" value="C:U2-type spliceosomal complex"/>
    <property type="evidence" value="ECO:0007669"/>
    <property type="project" value="TreeGrafter"/>
</dbReference>
<dbReference type="Proteomes" id="UP001300502">
    <property type="component" value="Unassembled WGS sequence"/>
</dbReference>
<dbReference type="SMART" id="SM00356">
    <property type="entry name" value="ZnF_C3H1"/>
    <property type="match status" value="1"/>
</dbReference>
<evidence type="ECO:0000256" key="1">
    <source>
        <dbReference type="ARBA" id="ARBA00022723"/>
    </source>
</evidence>
<evidence type="ECO:0000256" key="5">
    <source>
        <dbReference type="SAM" id="MobiDB-lite"/>
    </source>
</evidence>
<keyword evidence="1 4" id="KW-0479">Metal-binding</keyword>
<comment type="caution">
    <text evidence="8">The sequence shown here is derived from an EMBL/GenBank/DDBJ whole genome shotgun (WGS) entry which is preliminary data.</text>
</comment>
<feature type="compositionally biased region" description="Polar residues" evidence="5">
    <location>
        <begin position="85"/>
        <end position="103"/>
    </location>
</feature>
<dbReference type="EMBL" id="JANCYU010000054">
    <property type="protein sequence ID" value="KAK4527639.1"/>
    <property type="molecule type" value="Genomic_DNA"/>
</dbReference>
<feature type="zinc finger region" description="C3H1-type" evidence="4">
    <location>
        <begin position="136"/>
        <end position="164"/>
    </location>
</feature>
<feature type="region of interest" description="Disordered" evidence="5">
    <location>
        <begin position="173"/>
        <end position="193"/>
    </location>
</feature>
<dbReference type="Gene3D" id="3.30.40.10">
    <property type="entry name" value="Zinc/RING finger domain, C3HC4 (zinc finger)"/>
    <property type="match status" value="1"/>
</dbReference>
<dbReference type="PANTHER" id="PTHR12930">
    <property type="entry name" value="ZINC FINGER PROTEIN 183"/>
    <property type="match status" value="1"/>
</dbReference>
<dbReference type="Pfam" id="PF13445">
    <property type="entry name" value="zf-RING_UBOX"/>
    <property type="match status" value="1"/>
</dbReference>
<dbReference type="InterPro" id="IPR001841">
    <property type="entry name" value="Znf_RING"/>
</dbReference>
<feature type="domain" description="C3H1-type" evidence="7">
    <location>
        <begin position="136"/>
        <end position="164"/>
    </location>
</feature>
<dbReference type="PANTHER" id="PTHR12930:SF0">
    <property type="entry name" value="RING FINGER PROTEIN 113B"/>
    <property type="match status" value="1"/>
</dbReference>
<dbReference type="PROSITE" id="PS00518">
    <property type="entry name" value="ZF_RING_1"/>
    <property type="match status" value="1"/>
</dbReference>
<dbReference type="InterPro" id="IPR013083">
    <property type="entry name" value="Znf_RING/FYVE/PHD"/>
</dbReference>
<dbReference type="Gene3D" id="4.10.1000.10">
    <property type="entry name" value="Zinc finger, CCCH-type"/>
    <property type="match status" value="1"/>
</dbReference>
<dbReference type="SUPFAM" id="SSF57850">
    <property type="entry name" value="RING/U-box"/>
    <property type="match status" value="1"/>
</dbReference>
<accession>A0AAV9IK63</accession>
<dbReference type="PROSITE" id="PS50103">
    <property type="entry name" value="ZF_C3H1"/>
    <property type="match status" value="1"/>
</dbReference>